<comment type="similarity">
    <text evidence="1">Belongs to the anaerobic coproporphyrinogen-III oxidase family. HemW subfamily.</text>
</comment>
<dbReference type="InterPro" id="IPR010723">
    <property type="entry name" value="HemN_C"/>
</dbReference>
<evidence type="ECO:0000256" key="1">
    <source>
        <dbReference type="ARBA" id="ARBA00006100"/>
    </source>
</evidence>
<dbReference type="GO" id="GO:0046872">
    <property type="term" value="F:metal ion binding"/>
    <property type="evidence" value="ECO:0007669"/>
    <property type="project" value="UniProtKB-UniRule"/>
</dbReference>
<dbReference type="InterPro" id="IPR006638">
    <property type="entry name" value="Elp3/MiaA/NifB-like_rSAM"/>
</dbReference>
<dbReference type="InterPro" id="IPR004559">
    <property type="entry name" value="HemW-like"/>
</dbReference>
<keyword evidence="2" id="KW-0963">Cytoplasm</keyword>
<dbReference type="STRING" id="681398.PJIAN_1414"/>
<keyword evidence="2" id="KW-0004">4Fe-4S</keyword>
<keyword evidence="2" id="KW-0408">Iron</keyword>
<keyword evidence="5" id="KW-1185">Reference proteome</keyword>
<comment type="function">
    <text evidence="2">Probably acts as a heme chaperone, transferring heme to an unknown acceptor. Binds one molecule of heme per monomer, possibly covalently. Binds 1 [4Fe-4S] cluster. The cluster is coordinated with 3 cysteines and an exchangeable S-adenosyl-L-methionine.</text>
</comment>
<evidence type="ECO:0000259" key="3">
    <source>
        <dbReference type="PROSITE" id="PS51918"/>
    </source>
</evidence>
<evidence type="ECO:0000313" key="4">
    <source>
        <dbReference type="EMBL" id="GAT61828.1"/>
    </source>
</evidence>
<dbReference type="SFLD" id="SFLDG01082">
    <property type="entry name" value="B12-binding_domain_containing"/>
    <property type="match status" value="1"/>
</dbReference>
<reference evidence="5" key="1">
    <citation type="submission" date="2016-04" db="EMBL/GenBank/DDBJ databases">
        <title>Draft genome sequence of Paludibacter jiangxiensis strain NM7.</title>
        <authorList>
            <person name="Qiu Y."/>
            <person name="Matsuura N."/>
            <person name="Ohashi A."/>
            <person name="Tourlousse M.D."/>
            <person name="Sekiguchi Y."/>
        </authorList>
    </citation>
    <scope>NUCLEOTIDE SEQUENCE [LARGE SCALE GENOMIC DNA]</scope>
    <source>
        <strain evidence="5">NM7</strain>
    </source>
</reference>
<keyword evidence="2" id="KW-0349">Heme</keyword>
<dbReference type="InterPro" id="IPR034505">
    <property type="entry name" value="Coproporphyrinogen-III_oxidase"/>
</dbReference>
<dbReference type="Pfam" id="PF06969">
    <property type="entry name" value="HemN_C"/>
    <property type="match status" value="1"/>
</dbReference>
<sequence>MYVKLFQYSSVAGLYIHIPFCKSRCSYCDFHSGVQLTLLDRFEDALCTELTSRVSYLKNDPLETIYFGGGTPSLLSTEHLSAIFESIQSHWDISSCNEITLEANPDDLSEEQLKELSELPINRLSIGIQSFNDNELKLLRRRHTAQQAVDAVKRAQKYFSNISIDLMYGLPEQTISSWENTISEALALNIQHVSAYHLTYEEGTLLERKRREGRILPVLEEESVTMYRLLQRKLKEKGIEQYEISNFAIPGFHSRHNSSYWEGIRYLGIGPSAHSFDGESRQWNIANTLQYITGIEQGTPHFEKEVLSETDKYNEMIMISLRTTNGISLERVEKEFGTNTKKELIKQSARFIDAGIMLLEKNRLHLSSEGLFLSDGIITDLMQEQ</sequence>
<dbReference type="InterPro" id="IPR058240">
    <property type="entry name" value="rSAM_sf"/>
</dbReference>
<comment type="subcellular location">
    <subcellularLocation>
        <location evidence="2">Cytoplasm</location>
    </subcellularLocation>
</comment>
<dbReference type="SFLD" id="SFLDS00029">
    <property type="entry name" value="Radical_SAM"/>
    <property type="match status" value="1"/>
</dbReference>
<reference evidence="5" key="2">
    <citation type="journal article" date="2017" name="Genome Announc.">
        <title>Draft genome sequence of Paludibacter jiangxiensis NM7(T), a propionate-producing fermentative bacterium.</title>
        <authorList>
            <person name="Qiu Y.-L."/>
            <person name="Tourlousse D.M."/>
            <person name="Matsuura N."/>
            <person name="Ohashi A."/>
            <person name="Sekiguchi Y."/>
        </authorList>
    </citation>
    <scope>NUCLEOTIDE SEQUENCE [LARGE SCALE GENOMIC DNA]</scope>
    <source>
        <strain evidence="5">NM7</strain>
    </source>
</reference>
<keyword evidence="2" id="KW-0143">Chaperone</keyword>
<dbReference type="Gene3D" id="3.80.30.20">
    <property type="entry name" value="tm_1862 like domain"/>
    <property type="match status" value="1"/>
</dbReference>
<dbReference type="GO" id="GO:0051539">
    <property type="term" value="F:4 iron, 4 sulfur cluster binding"/>
    <property type="evidence" value="ECO:0007669"/>
    <property type="project" value="UniProtKB-UniRule"/>
</dbReference>
<organism evidence="4 5">
    <name type="scientific">Paludibacter jiangxiensis</name>
    <dbReference type="NCBI Taxonomy" id="681398"/>
    <lineage>
        <taxon>Bacteria</taxon>
        <taxon>Pseudomonadati</taxon>
        <taxon>Bacteroidota</taxon>
        <taxon>Bacteroidia</taxon>
        <taxon>Bacteroidales</taxon>
        <taxon>Paludibacteraceae</taxon>
        <taxon>Paludibacter</taxon>
    </lineage>
</organism>
<feature type="domain" description="Radical SAM core" evidence="3">
    <location>
        <begin position="6"/>
        <end position="240"/>
    </location>
</feature>
<accession>A0A170YI46</accession>
<dbReference type="CDD" id="cd01335">
    <property type="entry name" value="Radical_SAM"/>
    <property type="match status" value="1"/>
</dbReference>
<proteinExistence type="inferred from homology"/>
<name>A0A170YI46_9BACT</name>
<evidence type="ECO:0000313" key="5">
    <source>
        <dbReference type="Proteomes" id="UP000076586"/>
    </source>
</evidence>
<dbReference type="SMART" id="SM00729">
    <property type="entry name" value="Elp3"/>
    <property type="match status" value="1"/>
</dbReference>
<dbReference type="EMBL" id="BDCR01000001">
    <property type="protein sequence ID" value="GAT61828.1"/>
    <property type="molecule type" value="Genomic_DNA"/>
</dbReference>
<keyword evidence="2" id="KW-0479">Metal-binding</keyword>
<dbReference type="InterPro" id="IPR023404">
    <property type="entry name" value="rSAM_horseshoe"/>
</dbReference>
<gene>
    <name evidence="4" type="ORF">PJIAN_1414</name>
</gene>
<dbReference type="PANTHER" id="PTHR13932">
    <property type="entry name" value="COPROPORPHYRINIGEN III OXIDASE"/>
    <property type="match status" value="1"/>
</dbReference>
<dbReference type="NCBIfam" id="TIGR00539">
    <property type="entry name" value="hemN_rel"/>
    <property type="match status" value="1"/>
</dbReference>
<comment type="caution">
    <text evidence="4">The sequence shown here is derived from an EMBL/GenBank/DDBJ whole genome shotgun (WGS) entry which is preliminary data.</text>
</comment>
<dbReference type="AlphaFoldDB" id="A0A170YI46"/>
<dbReference type="Pfam" id="PF04055">
    <property type="entry name" value="Radical_SAM"/>
    <property type="match status" value="1"/>
</dbReference>
<dbReference type="InterPro" id="IPR007197">
    <property type="entry name" value="rSAM"/>
</dbReference>
<dbReference type="GO" id="GO:0004109">
    <property type="term" value="F:coproporphyrinogen oxidase activity"/>
    <property type="evidence" value="ECO:0007669"/>
    <property type="project" value="InterPro"/>
</dbReference>
<evidence type="ECO:0000256" key="2">
    <source>
        <dbReference type="RuleBase" id="RU364116"/>
    </source>
</evidence>
<dbReference type="SFLD" id="SFLDF00288">
    <property type="entry name" value="HemN-like__clustered_with_nucl"/>
    <property type="match status" value="1"/>
</dbReference>
<dbReference type="SUPFAM" id="SSF102114">
    <property type="entry name" value="Radical SAM enzymes"/>
    <property type="match status" value="1"/>
</dbReference>
<dbReference type="GO" id="GO:0005737">
    <property type="term" value="C:cytoplasm"/>
    <property type="evidence" value="ECO:0007669"/>
    <property type="project" value="UniProtKB-SubCell"/>
</dbReference>
<keyword evidence="2" id="KW-0949">S-adenosyl-L-methionine</keyword>
<dbReference type="SFLD" id="SFLDF00562">
    <property type="entry name" value="HemN-like__clustered_with_heat"/>
    <property type="match status" value="1"/>
</dbReference>
<dbReference type="GO" id="GO:0006779">
    <property type="term" value="P:porphyrin-containing compound biosynthetic process"/>
    <property type="evidence" value="ECO:0007669"/>
    <property type="project" value="InterPro"/>
</dbReference>
<keyword evidence="2" id="KW-0411">Iron-sulfur</keyword>
<dbReference type="SFLD" id="SFLDG01065">
    <property type="entry name" value="anaerobic_coproporphyrinogen-I"/>
    <property type="match status" value="1"/>
</dbReference>
<dbReference type="PANTHER" id="PTHR13932:SF5">
    <property type="entry name" value="RADICAL S-ADENOSYL METHIONINE DOMAIN-CONTAINING PROTEIN 1, MITOCHONDRIAL"/>
    <property type="match status" value="1"/>
</dbReference>
<dbReference type="PROSITE" id="PS51918">
    <property type="entry name" value="RADICAL_SAM"/>
    <property type="match status" value="1"/>
</dbReference>
<protein>
    <recommendedName>
        <fullName evidence="2">Heme chaperone HemW</fullName>
    </recommendedName>
</protein>
<dbReference type="Proteomes" id="UP000076586">
    <property type="component" value="Unassembled WGS sequence"/>
</dbReference>